<proteinExistence type="predicted"/>
<evidence type="ECO:0000259" key="2">
    <source>
        <dbReference type="Pfam" id="PF06713"/>
    </source>
</evidence>
<sequence>MYFPTKKDLWIYPISAIAAFVCLMLPFIEKDYFMLLFTAPPGVFMVWSWFKTGYEIGGDELTIYSGPIKKRIPIHEIRKTKRILSSPALSMDRLEISYSVHYHIAVISPIHQTEFVRLPVQKNSGIQLDERLK</sequence>
<feature type="transmembrane region" description="Helical" evidence="1">
    <location>
        <begin position="33"/>
        <end position="50"/>
    </location>
</feature>
<name>A0A1Q8Q4C1_9BACI</name>
<dbReference type="GO" id="GO:0030153">
    <property type="term" value="P:bacteriocin immunity"/>
    <property type="evidence" value="ECO:0007669"/>
    <property type="project" value="InterPro"/>
</dbReference>
<dbReference type="Pfam" id="PF06713">
    <property type="entry name" value="bPH_4"/>
    <property type="match status" value="1"/>
</dbReference>
<comment type="caution">
    <text evidence="3">The sequence shown here is derived from an EMBL/GenBank/DDBJ whole genome shotgun (WGS) entry which is preliminary data.</text>
</comment>
<gene>
    <name evidence="3" type="ORF">BTO30_10665</name>
</gene>
<keyword evidence="1" id="KW-0472">Membrane</keyword>
<dbReference type="InterPro" id="IPR009589">
    <property type="entry name" value="PH_YyaB-like"/>
</dbReference>
<evidence type="ECO:0000313" key="3">
    <source>
        <dbReference type="EMBL" id="OLN22203.1"/>
    </source>
</evidence>
<keyword evidence="4" id="KW-1185">Reference proteome</keyword>
<dbReference type="AlphaFoldDB" id="A0A1Q8Q4C1"/>
<dbReference type="Proteomes" id="UP000185568">
    <property type="component" value="Unassembled WGS sequence"/>
</dbReference>
<dbReference type="OrthoDB" id="6658731at2"/>
<feature type="domain" description="Uncharacterized protein YyaB-like PH" evidence="2">
    <location>
        <begin position="52"/>
        <end position="118"/>
    </location>
</feature>
<accession>A0A1Q8Q4C1</accession>
<keyword evidence="1" id="KW-1133">Transmembrane helix</keyword>
<reference evidence="3 4" key="1">
    <citation type="submission" date="2016-12" db="EMBL/GenBank/DDBJ databases">
        <title>Domibacillus antri genome sequencing.</title>
        <authorList>
            <person name="Verma A."/>
            <person name="Krishnamurthi S."/>
        </authorList>
    </citation>
    <scope>NUCLEOTIDE SEQUENCE [LARGE SCALE GENOMIC DNA]</scope>
    <source>
        <strain evidence="3 4">XD80</strain>
    </source>
</reference>
<dbReference type="RefSeq" id="WP_075398713.1">
    <property type="nucleotide sequence ID" value="NZ_MSDU01000022.1"/>
</dbReference>
<keyword evidence="1" id="KW-0812">Transmembrane</keyword>
<evidence type="ECO:0000313" key="4">
    <source>
        <dbReference type="Proteomes" id="UP000185568"/>
    </source>
</evidence>
<evidence type="ECO:0000256" key="1">
    <source>
        <dbReference type="SAM" id="Phobius"/>
    </source>
</evidence>
<feature type="transmembrane region" description="Helical" evidence="1">
    <location>
        <begin position="9"/>
        <end position="27"/>
    </location>
</feature>
<protein>
    <recommendedName>
        <fullName evidence="2">Uncharacterized protein YyaB-like PH domain-containing protein</fullName>
    </recommendedName>
</protein>
<dbReference type="STRING" id="1714264.BTO30_10665"/>
<dbReference type="EMBL" id="MSDU01000022">
    <property type="protein sequence ID" value="OLN22203.1"/>
    <property type="molecule type" value="Genomic_DNA"/>
</dbReference>
<organism evidence="3 4">
    <name type="scientific">Domibacillus antri</name>
    <dbReference type="NCBI Taxonomy" id="1714264"/>
    <lineage>
        <taxon>Bacteria</taxon>
        <taxon>Bacillati</taxon>
        <taxon>Bacillota</taxon>
        <taxon>Bacilli</taxon>
        <taxon>Bacillales</taxon>
        <taxon>Bacillaceae</taxon>
        <taxon>Domibacillus</taxon>
    </lineage>
</organism>